<dbReference type="AlphaFoldDB" id="A0A6J5W178"/>
<evidence type="ECO:0000313" key="2">
    <source>
        <dbReference type="EMBL" id="CAB4293524.1"/>
    </source>
</evidence>
<evidence type="ECO:0000313" key="3">
    <source>
        <dbReference type="Proteomes" id="UP000507245"/>
    </source>
</evidence>
<sequence>MGTVFRWSGDHPKYDKPELCTLELHHFCLLENGVYRGEKVCFANNCVDDNLSLLDLKKIGAKLGYKVDITQNVTSQKVFYRVHAEDVVKEALDDMCIAHLVATILSNRRVVLYFHDPTDQNTLGSQKEVVWPSLDSKEYANVGEEEHVEVDSEGNEVANEEENVEEDEELKDSDYEYTDDEMPNIDPRMTEKKRANVPPNVGEEEPTIDPQMVPPNEGTGAISNDGEDTDALPSEGESSEDGQGNGENSKKSKKRKKIKKIKLPNCKQFRRETDLRNPQFMIGM</sequence>
<dbReference type="Proteomes" id="UP000507245">
    <property type="component" value="Unassembled WGS sequence"/>
</dbReference>
<keyword evidence="3" id="KW-1185">Reference proteome</keyword>
<dbReference type="OrthoDB" id="1918246at2759"/>
<accession>A0A6J5W178</accession>
<protein>
    <submittedName>
        <fullName evidence="2">Uncharacterized protein</fullName>
    </submittedName>
</protein>
<reference evidence="3" key="1">
    <citation type="journal article" date="2020" name="Genome Biol.">
        <title>Gamete binning: chromosome-level and haplotype-resolved genome assembly enabled by high-throughput single-cell sequencing of gamete genomes.</title>
        <authorList>
            <person name="Campoy J.A."/>
            <person name="Sun H."/>
            <person name="Goel M."/>
            <person name="Jiao W.-B."/>
            <person name="Folz-Donahue K."/>
            <person name="Wang N."/>
            <person name="Rubio M."/>
            <person name="Liu C."/>
            <person name="Kukat C."/>
            <person name="Ruiz D."/>
            <person name="Huettel B."/>
            <person name="Schneeberger K."/>
        </authorList>
    </citation>
    <scope>NUCLEOTIDE SEQUENCE [LARGE SCALE GENOMIC DNA]</scope>
    <source>
        <strain evidence="3">cv. Rojo Pasion</strain>
    </source>
</reference>
<organism evidence="2 3">
    <name type="scientific">Prunus armeniaca</name>
    <name type="common">Apricot</name>
    <name type="synonym">Armeniaca vulgaris</name>
    <dbReference type="NCBI Taxonomy" id="36596"/>
    <lineage>
        <taxon>Eukaryota</taxon>
        <taxon>Viridiplantae</taxon>
        <taxon>Streptophyta</taxon>
        <taxon>Embryophyta</taxon>
        <taxon>Tracheophyta</taxon>
        <taxon>Spermatophyta</taxon>
        <taxon>Magnoliopsida</taxon>
        <taxon>eudicotyledons</taxon>
        <taxon>Gunneridae</taxon>
        <taxon>Pentapetalae</taxon>
        <taxon>rosids</taxon>
        <taxon>fabids</taxon>
        <taxon>Rosales</taxon>
        <taxon>Rosaceae</taxon>
        <taxon>Amygdaloideae</taxon>
        <taxon>Amygdaleae</taxon>
        <taxon>Prunus</taxon>
    </lineage>
</organism>
<dbReference type="EMBL" id="CAEKKB010000001">
    <property type="protein sequence ID" value="CAB4293524.1"/>
    <property type="molecule type" value="Genomic_DNA"/>
</dbReference>
<feature type="compositionally biased region" description="Acidic residues" evidence="1">
    <location>
        <begin position="147"/>
        <end position="183"/>
    </location>
</feature>
<name>A0A6J5W178_PRUAR</name>
<proteinExistence type="predicted"/>
<evidence type="ECO:0000256" key="1">
    <source>
        <dbReference type="SAM" id="MobiDB-lite"/>
    </source>
</evidence>
<feature type="region of interest" description="Disordered" evidence="1">
    <location>
        <begin position="147"/>
        <end position="284"/>
    </location>
</feature>
<feature type="compositionally biased region" description="Basic residues" evidence="1">
    <location>
        <begin position="251"/>
        <end position="262"/>
    </location>
</feature>
<gene>
    <name evidence="2" type="ORF">ORAREDHAP_LOCUS2467</name>
</gene>